<feature type="transmembrane region" description="Helical" evidence="1">
    <location>
        <begin position="72"/>
        <end position="89"/>
    </location>
</feature>
<gene>
    <name evidence="2" type="ORF">A3A26_02085</name>
</gene>
<dbReference type="Proteomes" id="UP000177068">
    <property type="component" value="Unassembled WGS sequence"/>
</dbReference>
<dbReference type="EMBL" id="MHWG01000020">
    <property type="protein sequence ID" value="OHB05354.1"/>
    <property type="molecule type" value="Genomic_DNA"/>
</dbReference>
<name>A0A1G2U7B7_9BACT</name>
<comment type="caution">
    <text evidence="2">The sequence shown here is derived from an EMBL/GenBank/DDBJ whole genome shotgun (WGS) entry which is preliminary data.</text>
</comment>
<feature type="transmembrane region" description="Helical" evidence="1">
    <location>
        <begin position="32"/>
        <end position="51"/>
    </location>
</feature>
<organism evidence="2 3">
    <name type="scientific">Candidatus Zambryskibacteria bacterium RIFCSPLOWO2_01_FULL_47_14</name>
    <dbReference type="NCBI Taxonomy" id="1802763"/>
    <lineage>
        <taxon>Bacteria</taxon>
        <taxon>Candidatus Zambryskiibacteriota</taxon>
    </lineage>
</organism>
<keyword evidence="1" id="KW-1133">Transmembrane helix</keyword>
<keyword evidence="1" id="KW-0472">Membrane</keyword>
<evidence type="ECO:0000256" key="1">
    <source>
        <dbReference type="SAM" id="Phobius"/>
    </source>
</evidence>
<accession>A0A1G2U7B7</accession>
<feature type="transmembrane region" description="Helical" evidence="1">
    <location>
        <begin position="95"/>
        <end position="115"/>
    </location>
</feature>
<keyword evidence="1" id="KW-0812">Transmembrane</keyword>
<evidence type="ECO:0000313" key="3">
    <source>
        <dbReference type="Proteomes" id="UP000177068"/>
    </source>
</evidence>
<feature type="transmembrane region" description="Helical" evidence="1">
    <location>
        <begin position="7"/>
        <end position="26"/>
    </location>
</feature>
<sequence>MELLVRFAIFKIPVTVLSFCSLWTIRQGLGEMFWAAWANSLLTQVIEFLVLRSQVFKENGWSRKLVTKQFTTFWGWACVIGFFEGWMLSRLERAGLSYPTVYMIGHVPTFFLRFLGDRFIFRKRNIH</sequence>
<proteinExistence type="predicted"/>
<protein>
    <submittedName>
        <fullName evidence="2">Uncharacterized protein</fullName>
    </submittedName>
</protein>
<evidence type="ECO:0000313" key="2">
    <source>
        <dbReference type="EMBL" id="OHB05354.1"/>
    </source>
</evidence>
<dbReference type="AlphaFoldDB" id="A0A1G2U7B7"/>
<reference evidence="2 3" key="1">
    <citation type="journal article" date="2016" name="Nat. Commun.">
        <title>Thousands of microbial genomes shed light on interconnected biogeochemical processes in an aquifer system.</title>
        <authorList>
            <person name="Anantharaman K."/>
            <person name="Brown C.T."/>
            <person name="Hug L.A."/>
            <person name="Sharon I."/>
            <person name="Castelle C.J."/>
            <person name="Probst A.J."/>
            <person name="Thomas B.C."/>
            <person name="Singh A."/>
            <person name="Wilkins M.J."/>
            <person name="Karaoz U."/>
            <person name="Brodie E.L."/>
            <person name="Williams K.H."/>
            <person name="Hubbard S.S."/>
            <person name="Banfield J.F."/>
        </authorList>
    </citation>
    <scope>NUCLEOTIDE SEQUENCE [LARGE SCALE GENOMIC DNA]</scope>
</reference>